<feature type="transmembrane region" description="Helical" evidence="6">
    <location>
        <begin position="43"/>
        <end position="61"/>
    </location>
</feature>
<keyword evidence="5 6" id="KW-0472">Membrane</keyword>
<organism evidence="8 9">
    <name type="scientific">Antrihabitans cavernicola</name>
    <dbReference type="NCBI Taxonomy" id="2495913"/>
    <lineage>
        <taxon>Bacteria</taxon>
        <taxon>Bacillati</taxon>
        <taxon>Actinomycetota</taxon>
        <taxon>Actinomycetes</taxon>
        <taxon>Mycobacteriales</taxon>
        <taxon>Nocardiaceae</taxon>
        <taxon>Antrihabitans</taxon>
    </lineage>
</organism>
<feature type="transmembrane region" description="Helical" evidence="6">
    <location>
        <begin position="296"/>
        <end position="314"/>
    </location>
</feature>
<feature type="transmembrane region" description="Helical" evidence="6">
    <location>
        <begin position="252"/>
        <end position="275"/>
    </location>
</feature>
<dbReference type="InterPro" id="IPR008457">
    <property type="entry name" value="Cu-R_CopD_dom"/>
</dbReference>
<feature type="transmembrane region" description="Helical" evidence="6">
    <location>
        <begin position="183"/>
        <end position="206"/>
    </location>
</feature>
<gene>
    <name evidence="8" type="ORF">FOY51_02315</name>
</gene>
<proteinExistence type="predicted"/>
<dbReference type="Proteomes" id="UP000322244">
    <property type="component" value="Unassembled WGS sequence"/>
</dbReference>
<comment type="caution">
    <text evidence="8">The sequence shown here is derived from an EMBL/GenBank/DDBJ whole genome shotgun (WGS) entry which is preliminary data.</text>
</comment>
<reference evidence="8 9" key="1">
    <citation type="submission" date="2019-07" db="EMBL/GenBank/DDBJ databases">
        <title>Rhodococcus cavernicolus sp. nov., isolated from a cave.</title>
        <authorList>
            <person name="Lee S.D."/>
        </authorList>
    </citation>
    <scope>NUCLEOTIDE SEQUENCE [LARGE SCALE GENOMIC DNA]</scope>
    <source>
        <strain evidence="8 9">C1-24</strain>
    </source>
</reference>
<feature type="transmembrane region" description="Helical" evidence="6">
    <location>
        <begin position="81"/>
        <end position="108"/>
    </location>
</feature>
<evidence type="ECO:0000256" key="2">
    <source>
        <dbReference type="ARBA" id="ARBA00022475"/>
    </source>
</evidence>
<keyword evidence="2" id="KW-1003">Cell membrane</keyword>
<dbReference type="PANTHER" id="PTHR34820:SF4">
    <property type="entry name" value="INNER MEMBRANE PROTEIN YEBZ"/>
    <property type="match status" value="1"/>
</dbReference>
<dbReference type="AlphaFoldDB" id="A0A5A7SF92"/>
<dbReference type="InterPro" id="IPR032694">
    <property type="entry name" value="CopC/D"/>
</dbReference>
<evidence type="ECO:0000256" key="3">
    <source>
        <dbReference type="ARBA" id="ARBA00022692"/>
    </source>
</evidence>
<evidence type="ECO:0000256" key="1">
    <source>
        <dbReference type="ARBA" id="ARBA00004651"/>
    </source>
</evidence>
<dbReference type="GO" id="GO:0006825">
    <property type="term" value="P:copper ion transport"/>
    <property type="evidence" value="ECO:0007669"/>
    <property type="project" value="InterPro"/>
</dbReference>
<keyword evidence="4 6" id="KW-1133">Transmembrane helix</keyword>
<feature type="transmembrane region" description="Helical" evidence="6">
    <location>
        <begin position="222"/>
        <end position="240"/>
    </location>
</feature>
<feature type="transmembrane region" description="Helical" evidence="6">
    <location>
        <begin position="128"/>
        <end position="147"/>
    </location>
</feature>
<name>A0A5A7SF92_9NOCA</name>
<feature type="domain" description="Copper resistance protein D" evidence="7">
    <location>
        <begin position="214"/>
        <end position="313"/>
    </location>
</feature>
<dbReference type="GO" id="GO:0005886">
    <property type="term" value="C:plasma membrane"/>
    <property type="evidence" value="ECO:0007669"/>
    <property type="project" value="UniProtKB-SubCell"/>
</dbReference>
<evidence type="ECO:0000259" key="7">
    <source>
        <dbReference type="Pfam" id="PF05425"/>
    </source>
</evidence>
<dbReference type="OrthoDB" id="4641923at2"/>
<feature type="transmembrane region" description="Helical" evidence="6">
    <location>
        <begin position="12"/>
        <end position="31"/>
    </location>
</feature>
<dbReference type="EMBL" id="VLNY01000001">
    <property type="protein sequence ID" value="KAA0024788.1"/>
    <property type="molecule type" value="Genomic_DNA"/>
</dbReference>
<evidence type="ECO:0000313" key="9">
    <source>
        <dbReference type="Proteomes" id="UP000322244"/>
    </source>
</evidence>
<evidence type="ECO:0000313" key="8">
    <source>
        <dbReference type="EMBL" id="KAA0024788.1"/>
    </source>
</evidence>
<comment type="subcellular location">
    <subcellularLocation>
        <location evidence="1">Cell membrane</location>
        <topology evidence="1">Multi-pass membrane protein</topology>
    </subcellularLocation>
</comment>
<protein>
    <submittedName>
        <fullName evidence="8">CopD family protein</fullName>
    </submittedName>
</protein>
<dbReference type="RefSeq" id="WP_149428563.1">
    <property type="nucleotide sequence ID" value="NZ_VLNY01000001.1"/>
</dbReference>
<evidence type="ECO:0000256" key="5">
    <source>
        <dbReference type="ARBA" id="ARBA00023136"/>
    </source>
</evidence>
<sequence length="317" mass="33344">MNTAGQGITVSRWSLLLAVFTLILGVGTAWQLALPDSPDPSNLLRATADCVGAVVLGLAAVDRLHGSSKARVDRAELWRAIAALGGVWALSELALLVYSAAAAGGYGVGQLHADEFAEFVSHISTGQVGIATVLCASGIALAGIVAFRRRAEWSTDPLLAVAGLTLVLRQITGHMSQQTFGSVLAAVHVLAAALWFGLLAALAIMLRSRSDWAAALPRYSTWALRSVVVLTVTGVINAAVRLKGFAPLLDSGYGRIVLAKAIVLLLILILAWWWRRTWVDQVAGHRMNADDSLRRAVVEVVAITVAFGLAAALATTA</sequence>
<evidence type="ECO:0000256" key="4">
    <source>
        <dbReference type="ARBA" id="ARBA00022989"/>
    </source>
</evidence>
<keyword evidence="3 6" id="KW-0812">Transmembrane</keyword>
<dbReference type="PANTHER" id="PTHR34820">
    <property type="entry name" value="INNER MEMBRANE PROTEIN YEBZ"/>
    <property type="match status" value="1"/>
</dbReference>
<keyword evidence="9" id="KW-1185">Reference proteome</keyword>
<evidence type="ECO:0000256" key="6">
    <source>
        <dbReference type="SAM" id="Phobius"/>
    </source>
</evidence>
<dbReference type="Pfam" id="PF05425">
    <property type="entry name" value="CopD"/>
    <property type="match status" value="1"/>
</dbReference>
<accession>A0A5A7SF92</accession>